<dbReference type="SUPFAM" id="SSF52343">
    <property type="entry name" value="Ferredoxin reductase-like, C-terminal NADP-linked domain"/>
    <property type="match status" value="1"/>
</dbReference>
<dbReference type="CDD" id="cd00207">
    <property type="entry name" value="fer2"/>
    <property type="match status" value="1"/>
</dbReference>
<name>A0A161XAL1_9HYPH</name>
<dbReference type="OrthoDB" id="9792185at2"/>
<dbReference type="Gene3D" id="2.40.30.10">
    <property type="entry name" value="Translation factors"/>
    <property type="match status" value="1"/>
</dbReference>
<dbReference type="Pfam" id="PF00970">
    <property type="entry name" value="FAD_binding_6"/>
    <property type="match status" value="1"/>
</dbReference>
<dbReference type="InterPro" id="IPR008333">
    <property type="entry name" value="Cbr1-like_FAD-bd_dom"/>
</dbReference>
<evidence type="ECO:0000259" key="3">
    <source>
        <dbReference type="PROSITE" id="PS51384"/>
    </source>
</evidence>
<dbReference type="InterPro" id="IPR001709">
    <property type="entry name" value="Flavoprot_Pyr_Nucl_cyt_Rdtase"/>
</dbReference>
<dbReference type="SUPFAM" id="SSF54292">
    <property type="entry name" value="2Fe-2S ferredoxin-like"/>
    <property type="match status" value="1"/>
</dbReference>
<dbReference type="InterPro" id="IPR039261">
    <property type="entry name" value="FNR_nucleotide-bd"/>
</dbReference>
<dbReference type="GO" id="GO:0051537">
    <property type="term" value="F:2 iron, 2 sulfur cluster binding"/>
    <property type="evidence" value="ECO:0007669"/>
    <property type="project" value="InterPro"/>
</dbReference>
<keyword evidence="4" id="KW-0560">Oxidoreductase</keyword>
<accession>A0A161XAL1</accession>
<evidence type="ECO:0000259" key="2">
    <source>
        <dbReference type="PROSITE" id="PS51085"/>
    </source>
</evidence>
<organism evidence="4 5">
    <name type="scientific">Pseudovibrio axinellae</name>
    <dbReference type="NCBI Taxonomy" id="989403"/>
    <lineage>
        <taxon>Bacteria</taxon>
        <taxon>Pseudomonadati</taxon>
        <taxon>Pseudomonadota</taxon>
        <taxon>Alphaproteobacteria</taxon>
        <taxon>Hyphomicrobiales</taxon>
        <taxon>Stappiaceae</taxon>
        <taxon>Pseudovibrio</taxon>
    </lineage>
</organism>
<dbReference type="PANTHER" id="PTHR47354:SF5">
    <property type="entry name" value="PROTEIN RFBI"/>
    <property type="match status" value="1"/>
</dbReference>
<dbReference type="InterPro" id="IPR012675">
    <property type="entry name" value="Beta-grasp_dom_sf"/>
</dbReference>
<dbReference type="InterPro" id="IPR036010">
    <property type="entry name" value="2Fe-2S_ferredoxin-like_sf"/>
</dbReference>
<dbReference type="STRING" id="989403.SAMN05421798_1571"/>
<dbReference type="InterPro" id="IPR050415">
    <property type="entry name" value="MRET"/>
</dbReference>
<dbReference type="Pfam" id="PF00111">
    <property type="entry name" value="Fer2"/>
    <property type="match status" value="1"/>
</dbReference>
<comment type="cofactor">
    <cofactor evidence="1">
        <name>[2Fe-2S] cluster</name>
        <dbReference type="ChEBI" id="CHEBI:190135"/>
    </cofactor>
</comment>
<dbReference type="InterPro" id="IPR001041">
    <property type="entry name" value="2Fe-2S_ferredoxin-type"/>
</dbReference>
<dbReference type="AlphaFoldDB" id="A0A161XAL1"/>
<dbReference type="Gene3D" id="3.10.20.30">
    <property type="match status" value="1"/>
</dbReference>
<feature type="domain" description="2Fe-2S ferredoxin-type" evidence="2">
    <location>
        <begin position="264"/>
        <end position="352"/>
    </location>
</feature>
<gene>
    <name evidence="4" type="primary">paaE_2</name>
    <name evidence="4" type="ORF">PsAD2_03994</name>
</gene>
<protein>
    <submittedName>
        <fullName evidence="4">1,2-phenylacetyl-CoA epoxidase, subunit E</fullName>
        <ecNumber evidence="4">1.-.-.-</ecNumber>
    </submittedName>
</protein>
<dbReference type="Proteomes" id="UP000076577">
    <property type="component" value="Unassembled WGS sequence"/>
</dbReference>
<dbReference type="PRINTS" id="PR00371">
    <property type="entry name" value="FPNCR"/>
</dbReference>
<sequence length="352" mass="39105">MRNIVYSLRVSEVFTETKHAKTIRFDVPAELKEEFFWKPGQHITFELDVNCEKVRRPFTISAAPGYCNALQITVKSNPDGIVSRYLCSKVKAGQQLNVMPPFGGFTLEPLKEQQRTLYFFAGGSGITPAVAMIEAALEREPRSKLFLLYANRTADDIIFKEQLEQLAERFSSQLEVRHILSKPSIWSMFSPWKSGRITKDVALEYLSECRPVAQDTQYFICGPGTMNADVREVLQDCDVPTDRIHAESFGGNLVTPKEVSSVPALLKLDYYGEAVELEVAKGQSIMNAIRASGMEPPYSCQSGICGACRAQIKSGAVNMKARMALEDSEVAKGAILTCQSYAKTSELSISLK</sequence>
<keyword evidence="5" id="KW-1185">Reference proteome</keyword>
<dbReference type="EMBL" id="LMCB01000115">
    <property type="protein sequence ID" value="KZL10639.1"/>
    <property type="molecule type" value="Genomic_DNA"/>
</dbReference>
<evidence type="ECO:0000256" key="1">
    <source>
        <dbReference type="ARBA" id="ARBA00034078"/>
    </source>
</evidence>
<dbReference type="Gene3D" id="3.40.50.80">
    <property type="entry name" value="Nucleotide-binding domain of ferredoxin-NADP reductase (FNR) module"/>
    <property type="match status" value="1"/>
</dbReference>
<dbReference type="PROSITE" id="PS51085">
    <property type="entry name" value="2FE2S_FER_2"/>
    <property type="match status" value="1"/>
</dbReference>
<dbReference type="InterPro" id="IPR001433">
    <property type="entry name" value="OxRdtase_FAD/NAD-bd"/>
</dbReference>
<dbReference type="InterPro" id="IPR017927">
    <property type="entry name" value="FAD-bd_FR_type"/>
</dbReference>
<dbReference type="PROSITE" id="PS00197">
    <property type="entry name" value="2FE2S_FER_1"/>
    <property type="match status" value="1"/>
</dbReference>
<reference evidence="4 5" key="1">
    <citation type="journal article" date="2016" name="Front. Microbiol.">
        <title>Comparative Genomic Analysis Reveals a Diverse Repertoire of Genes Involved in Prokaryote-Eukaryote Interactions within the Pseudovibrio Genus.</title>
        <authorList>
            <person name="Romano S."/>
            <person name="Fernandez-Guerra A."/>
            <person name="Reen F.J."/>
            <person name="Glockner F.O."/>
            <person name="Crowley S.P."/>
            <person name="O'Sullivan O."/>
            <person name="Cotter P.D."/>
            <person name="Adams C."/>
            <person name="Dobson A.D."/>
            <person name="O'Gara F."/>
        </authorList>
    </citation>
    <scope>NUCLEOTIDE SEQUENCE [LARGE SCALE GENOMIC DNA]</scope>
    <source>
        <strain evidence="4 5">Ad2</strain>
    </source>
</reference>
<dbReference type="GO" id="GO:0016491">
    <property type="term" value="F:oxidoreductase activity"/>
    <property type="evidence" value="ECO:0007669"/>
    <property type="project" value="UniProtKB-KW"/>
</dbReference>
<dbReference type="InterPro" id="IPR017938">
    <property type="entry name" value="Riboflavin_synthase-like_b-brl"/>
</dbReference>
<dbReference type="Pfam" id="PF00175">
    <property type="entry name" value="NAD_binding_1"/>
    <property type="match status" value="1"/>
</dbReference>
<dbReference type="EC" id="1.-.-.-" evidence="4"/>
<dbReference type="PANTHER" id="PTHR47354">
    <property type="entry name" value="NADH OXIDOREDUCTASE HCR"/>
    <property type="match status" value="1"/>
</dbReference>
<evidence type="ECO:0000313" key="5">
    <source>
        <dbReference type="Proteomes" id="UP000076577"/>
    </source>
</evidence>
<dbReference type="CDD" id="cd06214">
    <property type="entry name" value="PA_degradation_oxidoreductase_like"/>
    <property type="match status" value="1"/>
</dbReference>
<dbReference type="PATRIC" id="fig|989403.3.peg.4360"/>
<evidence type="ECO:0000313" key="4">
    <source>
        <dbReference type="EMBL" id="KZL10639.1"/>
    </source>
</evidence>
<dbReference type="PROSITE" id="PS51384">
    <property type="entry name" value="FAD_FR"/>
    <property type="match status" value="1"/>
</dbReference>
<comment type="caution">
    <text evidence="4">The sequence shown here is derived from an EMBL/GenBank/DDBJ whole genome shotgun (WGS) entry which is preliminary data.</text>
</comment>
<dbReference type="RefSeq" id="WP_068009950.1">
    <property type="nucleotide sequence ID" value="NZ_FOFM01000057.1"/>
</dbReference>
<proteinExistence type="predicted"/>
<dbReference type="PRINTS" id="PR00406">
    <property type="entry name" value="CYTB5RDTASE"/>
</dbReference>
<dbReference type="SUPFAM" id="SSF63380">
    <property type="entry name" value="Riboflavin synthase domain-like"/>
    <property type="match status" value="1"/>
</dbReference>
<dbReference type="InterPro" id="IPR006058">
    <property type="entry name" value="2Fe2S_fd_BS"/>
</dbReference>
<feature type="domain" description="FAD-binding FR-type" evidence="3">
    <location>
        <begin position="3"/>
        <end position="108"/>
    </location>
</feature>